<dbReference type="PROSITE" id="PS50297">
    <property type="entry name" value="ANK_REP_REGION"/>
    <property type="match status" value="1"/>
</dbReference>
<feature type="compositionally biased region" description="Polar residues" evidence="3">
    <location>
        <begin position="860"/>
        <end position="887"/>
    </location>
</feature>
<keyword evidence="5" id="KW-1185">Reference proteome</keyword>
<name>A0A914B3Y4_PATMI</name>
<dbReference type="RefSeq" id="XP_038070211.1">
    <property type="nucleotide sequence ID" value="XM_038214283.1"/>
</dbReference>
<dbReference type="GeneID" id="119739368"/>
<sequence length="895" mass="98854">MALFGGQRRDSAKDEFAKERAIMNDLDERGWSHIHNAAFHGYIKSIQRFVAASEDQLEFPTNDDRLMTPLLLAVESGKLDTVRCLVDLGSDLRYVNQQNLSVVELASLKMYVEIMEYFIKLDHKDLPVWSKLIKFASSDADEEAEAAGRMLVKLTEPGPDGLLSPNWEAIVENQGIQATMKIIKTLISDQAKCHMYTMLLNIIQSQTVKEQIVKHGGILTSLELLKSDSRELILAGATMLCHLSKVQEYVDPLVNNGAIAALIKIWQTSSDQEILVQVTDTLSEIAAASTKHKETIGGTSGCMIALVSLFDSCLSKESKQPKALLMSLTTAVQKIVQEEKQNQDSFVDEGGSSALISLASAKNRELQLNAINAIHFLAKDNPHTQKIILEEGGVIPLMTLLKRSSAPKVQVCTAGALWALAGEDVDEQRTMAGMIGVNLLIDFLNAQAEFDILHYIGAEGLAVLAQGPHNKQNTIAQANGVQPLVRLLRSPKEHIVLSAIRALRHLCVGIGYKPHRENQEMVLNSRGIRYLVALMVHSRNELIRVESALTLGCCSIGNSEVMNDIADNVDFNYVHMLRLLYSRDELVRLLAGSALAAFAFNNTTQQHEIADSGGVRYHCFVPFLESDNEYYRCCAAFQVIVLARIIPDEEQASSSAVGIKLIVDLLETSKNEFIQSLAADCIARLAHTRAGVPAAIISIHAINQLCRHMLSEDEQARGSAAIALGYLSFNRKAERELLNKCRQDPYLFKVLQYYTPNYRLADAFLDAWKHYKHIGLPHIDTSQRPCLVSKKTVPYLNNIKNPNMRQFTILSFGETGLNHPLSSPTNQMSSNYHEDGTTVVTDNPIITRHTPTGGAGAPRSTYSRTSRHQVTSHPSTPGSHISSQKSATVARDSDT</sequence>
<evidence type="ECO:0000313" key="4">
    <source>
        <dbReference type="EnsemblMetazoa" id="XP_038070211.1"/>
    </source>
</evidence>
<organism evidence="4 5">
    <name type="scientific">Patiria miniata</name>
    <name type="common">Bat star</name>
    <name type="synonym">Asterina miniata</name>
    <dbReference type="NCBI Taxonomy" id="46514"/>
    <lineage>
        <taxon>Eukaryota</taxon>
        <taxon>Metazoa</taxon>
        <taxon>Echinodermata</taxon>
        <taxon>Eleutherozoa</taxon>
        <taxon>Asterozoa</taxon>
        <taxon>Asteroidea</taxon>
        <taxon>Valvatacea</taxon>
        <taxon>Valvatida</taxon>
        <taxon>Asterinidae</taxon>
        <taxon>Patiria</taxon>
    </lineage>
</organism>
<feature type="repeat" description="ARM" evidence="2">
    <location>
        <begin position="479"/>
        <end position="506"/>
    </location>
</feature>
<dbReference type="SUPFAM" id="SSF48403">
    <property type="entry name" value="Ankyrin repeat"/>
    <property type="match status" value="1"/>
</dbReference>
<feature type="region of interest" description="Disordered" evidence="3">
    <location>
        <begin position="823"/>
        <end position="895"/>
    </location>
</feature>
<dbReference type="AlphaFoldDB" id="A0A914B3Y4"/>
<dbReference type="PANTHER" id="PTHR46464:SF2">
    <property type="entry name" value="ANKYRIN AND ARMADILLO REPEAT-CONTAINING PROTEIN"/>
    <property type="match status" value="1"/>
</dbReference>
<evidence type="ECO:0000256" key="3">
    <source>
        <dbReference type="SAM" id="MobiDB-lite"/>
    </source>
</evidence>
<keyword evidence="1" id="KW-0040">ANK repeat</keyword>
<protein>
    <recommendedName>
        <fullName evidence="6">Ankyrin and armadillo repeat-containing protein</fullName>
    </recommendedName>
</protein>
<dbReference type="SMART" id="SM00248">
    <property type="entry name" value="ANK"/>
    <property type="match status" value="3"/>
</dbReference>
<reference evidence="4" key="1">
    <citation type="submission" date="2022-11" db="UniProtKB">
        <authorList>
            <consortium name="EnsemblMetazoa"/>
        </authorList>
    </citation>
    <scope>IDENTIFICATION</scope>
</reference>
<dbReference type="Gene3D" id="1.25.10.10">
    <property type="entry name" value="Leucine-rich Repeat Variant"/>
    <property type="match status" value="3"/>
</dbReference>
<feature type="repeat" description="ARM" evidence="2">
    <location>
        <begin position="350"/>
        <end position="392"/>
    </location>
</feature>
<feature type="repeat" description="ANK" evidence="1">
    <location>
        <begin position="65"/>
        <end position="97"/>
    </location>
</feature>
<dbReference type="Gene3D" id="1.25.40.20">
    <property type="entry name" value="Ankyrin repeat-containing domain"/>
    <property type="match status" value="1"/>
</dbReference>
<dbReference type="PROSITE" id="PS50176">
    <property type="entry name" value="ARM_REPEAT"/>
    <property type="match status" value="2"/>
</dbReference>
<dbReference type="PROSITE" id="PS50088">
    <property type="entry name" value="ANK_REPEAT"/>
    <property type="match status" value="1"/>
</dbReference>
<dbReference type="InterPro" id="IPR000225">
    <property type="entry name" value="Armadillo"/>
</dbReference>
<dbReference type="PANTHER" id="PTHR46464">
    <property type="entry name" value="ANK_REP_REGION DOMAIN-CONTAINING PROTEIN"/>
    <property type="match status" value="1"/>
</dbReference>
<evidence type="ECO:0000256" key="2">
    <source>
        <dbReference type="PROSITE-ProRule" id="PRU00259"/>
    </source>
</evidence>
<dbReference type="SUPFAM" id="SSF48371">
    <property type="entry name" value="ARM repeat"/>
    <property type="match status" value="3"/>
</dbReference>
<evidence type="ECO:0008006" key="6">
    <source>
        <dbReference type="Google" id="ProtNLM"/>
    </source>
</evidence>
<dbReference type="Proteomes" id="UP000887568">
    <property type="component" value="Unplaced"/>
</dbReference>
<dbReference type="InterPro" id="IPR011989">
    <property type="entry name" value="ARM-like"/>
</dbReference>
<dbReference type="Pfam" id="PF00514">
    <property type="entry name" value="Arm"/>
    <property type="match status" value="1"/>
</dbReference>
<evidence type="ECO:0000313" key="5">
    <source>
        <dbReference type="Proteomes" id="UP000887568"/>
    </source>
</evidence>
<proteinExistence type="predicted"/>
<accession>A0A914B3Y4</accession>
<dbReference type="OMA" id="MVHSANE"/>
<dbReference type="SMART" id="SM00185">
    <property type="entry name" value="ARM"/>
    <property type="match status" value="7"/>
</dbReference>
<dbReference type="OrthoDB" id="1683831at2759"/>
<dbReference type="InterPro" id="IPR002110">
    <property type="entry name" value="Ankyrin_rpt"/>
</dbReference>
<dbReference type="InterPro" id="IPR036770">
    <property type="entry name" value="Ankyrin_rpt-contain_sf"/>
</dbReference>
<dbReference type="InterPro" id="IPR016024">
    <property type="entry name" value="ARM-type_fold"/>
</dbReference>
<dbReference type="EnsemblMetazoa" id="XM_038214283.1">
    <property type="protein sequence ID" value="XP_038070211.1"/>
    <property type="gene ID" value="LOC119739368"/>
</dbReference>
<evidence type="ECO:0000256" key="1">
    <source>
        <dbReference type="PROSITE-ProRule" id="PRU00023"/>
    </source>
</evidence>
<dbReference type="InterPro" id="IPR043379">
    <property type="entry name" value="ANKAR"/>
</dbReference>